<gene>
    <name evidence="2" type="ORF">LTRI10_LOCUS9417</name>
</gene>
<evidence type="ECO:0000313" key="3">
    <source>
        <dbReference type="Proteomes" id="UP001497516"/>
    </source>
</evidence>
<name>A0AAV2D0N1_9ROSI</name>
<dbReference type="Proteomes" id="UP001497516">
    <property type="component" value="Chromosome 10"/>
</dbReference>
<organism evidence="2 3">
    <name type="scientific">Linum trigynum</name>
    <dbReference type="NCBI Taxonomy" id="586398"/>
    <lineage>
        <taxon>Eukaryota</taxon>
        <taxon>Viridiplantae</taxon>
        <taxon>Streptophyta</taxon>
        <taxon>Embryophyta</taxon>
        <taxon>Tracheophyta</taxon>
        <taxon>Spermatophyta</taxon>
        <taxon>Magnoliopsida</taxon>
        <taxon>eudicotyledons</taxon>
        <taxon>Gunneridae</taxon>
        <taxon>Pentapetalae</taxon>
        <taxon>rosids</taxon>
        <taxon>fabids</taxon>
        <taxon>Malpighiales</taxon>
        <taxon>Linaceae</taxon>
        <taxon>Linum</taxon>
    </lineage>
</organism>
<keyword evidence="1" id="KW-0175">Coiled coil</keyword>
<feature type="coiled-coil region" evidence="1">
    <location>
        <begin position="22"/>
        <end position="71"/>
    </location>
</feature>
<accession>A0AAV2D0N1</accession>
<keyword evidence="3" id="KW-1185">Reference proteome</keyword>
<dbReference type="AlphaFoldDB" id="A0AAV2D0N1"/>
<proteinExistence type="predicted"/>
<reference evidence="2 3" key="1">
    <citation type="submission" date="2024-04" db="EMBL/GenBank/DDBJ databases">
        <authorList>
            <person name="Fracassetti M."/>
        </authorList>
    </citation>
    <scope>NUCLEOTIDE SEQUENCE [LARGE SCALE GENOMIC DNA]</scope>
</reference>
<dbReference type="EMBL" id="OZ034814">
    <property type="protein sequence ID" value="CAL1362351.1"/>
    <property type="molecule type" value="Genomic_DNA"/>
</dbReference>
<evidence type="ECO:0000313" key="2">
    <source>
        <dbReference type="EMBL" id="CAL1362351.1"/>
    </source>
</evidence>
<protein>
    <submittedName>
        <fullName evidence="2">Uncharacterized protein</fullName>
    </submittedName>
</protein>
<evidence type="ECO:0000256" key="1">
    <source>
        <dbReference type="SAM" id="Coils"/>
    </source>
</evidence>
<sequence>MDDTASSMENYAQEYCFAKQNITKLEVNKAKAEEKNAFLNDHGKPPNTEEVQRYADEIKAEREKLDSLREQVRLSAIMIVRERQSTEP</sequence>